<keyword evidence="3" id="KW-1185">Reference proteome</keyword>
<dbReference type="Pfam" id="PF07963">
    <property type="entry name" value="N_methyl"/>
    <property type="match status" value="1"/>
</dbReference>
<dbReference type="InterPro" id="IPR012902">
    <property type="entry name" value="N_methyl_site"/>
</dbReference>
<evidence type="ECO:0000313" key="3">
    <source>
        <dbReference type="Proteomes" id="UP000294359"/>
    </source>
</evidence>
<organism evidence="2 3">
    <name type="scientific">Pseudoduganella plicata</name>
    <dbReference type="NCBI Taxonomy" id="321984"/>
    <lineage>
        <taxon>Bacteria</taxon>
        <taxon>Pseudomonadati</taxon>
        <taxon>Pseudomonadota</taxon>
        <taxon>Betaproteobacteria</taxon>
        <taxon>Burkholderiales</taxon>
        <taxon>Oxalobacteraceae</taxon>
        <taxon>Telluria group</taxon>
        <taxon>Pseudoduganella</taxon>
    </lineage>
</organism>
<name>A0ABX5S787_9BURK</name>
<reference evidence="2 3" key="1">
    <citation type="submission" date="2019-03" db="EMBL/GenBank/DDBJ databases">
        <title>Draft Genome Sequences of Six Type Strains of the Genus Massilia.</title>
        <authorList>
            <person name="Miess H."/>
            <person name="Frediansyhah A."/>
            <person name="Gross H."/>
        </authorList>
    </citation>
    <scope>NUCLEOTIDE SEQUENCE [LARGE SCALE GENOMIC DNA]</scope>
    <source>
        <strain evidence="2 3">DSM 17505</strain>
    </source>
</reference>
<accession>A0ABX5S787</accession>
<proteinExistence type="predicted"/>
<dbReference type="EMBL" id="CP038026">
    <property type="protein sequence ID" value="QBQ35407.1"/>
    <property type="molecule type" value="Genomic_DNA"/>
</dbReference>
<evidence type="ECO:0000313" key="2">
    <source>
        <dbReference type="EMBL" id="QBQ35407.1"/>
    </source>
</evidence>
<gene>
    <name evidence="2" type="primary">pilV</name>
    <name evidence="2" type="ORF">E1742_03920</name>
</gene>
<protein>
    <submittedName>
        <fullName evidence="2">Shufflon system plasmid conjugative transfer pilus tip adhesin PilV</fullName>
    </submittedName>
</protein>
<dbReference type="Proteomes" id="UP000294359">
    <property type="component" value="Chromosome"/>
</dbReference>
<dbReference type="InterPro" id="IPR007001">
    <property type="entry name" value="Shufflon_N"/>
</dbReference>
<sequence>MKRTMDNQRGMTLIEVLAALAIGAVLLVGLARLVEGSLDDMKGQQAAYYQAQVVDATRRYLDKNAADVATLTPAGTVLPVTLAQLKTGKFLPDNFAETNPYRQGTCVLVRRPDPVNYAGQFDALIVTTGGDRIGDKDLASVAMLAGSGGGYIATSAPGIARGASWRMPTDAFRGVACPGAANAALRGPDHDGGQLVSSLFYDGAAQQAADFLYRIQIDGKPELNTMGAPVRFGGVGVVTAGTSCLVGTDATAGLAIDVATRAVLTCGTDGRWSLPGPWKAPVPDHPALLALADPEIGDVHMVTSLGRAFTFSSAREWRPLAVDQDGNFVVPKKLTTETLDALVDIKSNGTIHSDGHISTKQDLHVEHDAFLGRDVEIKGDVTVKRAVKAQGVEAELWMSAPAIALSTEEVSLGGPCNYYEYSAYSHKLELTYPRGIIVPDANARLMICGPEDKFLYVQ</sequence>
<dbReference type="NCBIfam" id="TIGR02532">
    <property type="entry name" value="IV_pilin_GFxxxE"/>
    <property type="match status" value="1"/>
</dbReference>
<feature type="domain" description="Bacterial shufflon protein N-terminal" evidence="1">
    <location>
        <begin position="40"/>
        <end position="246"/>
    </location>
</feature>
<evidence type="ECO:0000259" key="1">
    <source>
        <dbReference type="Pfam" id="PF04917"/>
    </source>
</evidence>
<dbReference type="PROSITE" id="PS00409">
    <property type="entry name" value="PROKAR_NTER_METHYL"/>
    <property type="match status" value="1"/>
</dbReference>
<dbReference type="Pfam" id="PF04917">
    <property type="entry name" value="Shufflon_N"/>
    <property type="match status" value="1"/>
</dbReference>